<dbReference type="GO" id="GO:0044718">
    <property type="term" value="P:siderophore transmembrane transport"/>
    <property type="evidence" value="ECO:0007669"/>
    <property type="project" value="TreeGrafter"/>
</dbReference>
<dbReference type="GO" id="GO:0009279">
    <property type="term" value="C:cell outer membrane"/>
    <property type="evidence" value="ECO:0007669"/>
    <property type="project" value="UniProtKB-SubCell"/>
</dbReference>
<dbReference type="SUPFAM" id="SSF56935">
    <property type="entry name" value="Porins"/>
    <property type="match status" value="1"/>
</dbReference>
<dbReference type="GO" id="GO:0015344">
    <property type="term" value="F:siderophore uptake transmembrane transporter activity"/>
    <property type="evidence" value="ECO:0007669"/>
    <property type="project" value="TreeGrafter"/>
</dbReference>
<dbReference type="RefSeq" id="WP_161808892.1">
    <property type="nucleotide sequence ID" value="NZ_LDJP01000022.1"/>
</dbReference>
<keyword evidence="7" id="KW-0732">Signal</keyword>
<evidence type="ECO:0000313" key="11">
    <source>
        <dbReference type="Proteomes" id="UP000050940"/>
    </source>
</evidence>
<accession>A0A0R0DZL8</accession>
<evidence type="ECO:0000256" key="5">
    <source>
        <dbReference type="ARBA" id="ARBA00023136"/>
    </source>
</evidence>
<dbReference type="InterPro" id="IPR036942">
    <property type="entry name" value="Beta-barrel_TonB_sf"/>
</dbReference>
<evidence type="ECO:0000256" key="3">
    <source>
        <dbReference type="ARBA" id="ARBA00022452"/>
    </source>
</evidence>
<keyword evidence="5" id="KW-0472">Membrane</keyword>
<evidence type="ECO:0000313" key="10">
    <source>
        <dbReference type="EMBL" id="KRG87516.1"/>
    </source>
</evidence>
<dbReference type="PATRIC" id="fig|659018.3.peg.805"/>
<keyword evidence="6" id="KW-0998">Cell outer membrane</keyword>
<keyword evidence="4" id="KW-0812">Transmembrane</keyword>
<reference evidence="10 11" key="1">
    <citation type="submission" date="2015-05" db="EMBL/GenBank/DDBJ databases">
        <title>Genome sequencing and analysis of members of genus Stenotrophomonas.</title>
        <authorList>
            <person name="Patil P.P."/>
            <person name="Midha S."/>
            <person name="Patil P.B."/>
        </authorList>
    </citation>
    <scope>NUCLEOTIDE SEQUENCE [LARGE SCALE GENOMIC DNA]</scope>
    <source>
        <strain evidence="10 11">JCM 16244</strain>
    </source>
</reference>
<comment type="caution">
    <text evidence="10">The sequence shown here is derived from an EMBL/GenBank/DDBJ whole genome shotgun (WGS) entry which is preliminary data.</text>
</comment>
<evidence type="ECO:0000256" key="7">
    <source>
        <dbReference type="SAM" id="SignalP"/>
    </source>
</evidence>
<dbReference type="Pfam" id="PF25183">
    <property type="entry name" value="OMP_b-brl_4"/>
    <property type="match status" value="1"/>
</dbReference>
<evidence type="ECO:0000256" key="4">
    <source>
        <dbReference type="ARBA" id="ARBA00022692"/>
    </source>
</evidence>
<keyword evidence="3" id="KW-1134">Transmembrane beta strand</keyword>
<dbReference type="Gene3D" id="2.40.170.20">
    <property type="entry name" value="TonB-dependent receptor, beta-barrel domain"/>
    <property type="match status" value="1"/>
</dbReference>
<name>A0A0R0DZL8_9GAMM</name>
<evidence type="ECO:0000259" key="8">
    <source>
        <dbReference type="Pfam" id="PF07715"/>
    </source>
</evidence>
<dbReference type="InterPro" id="IPR039426">
    <property type="entry name" value="TonB-dep_rcpt-like"/>
</dbReference>
<evidence type="ECO:0000256" key="2">
    <source>
        <dbReference type="ARBA" id="ARBA00022448"/>
    </source>
</evidence>
<dbReference type="STRING" id="659018.ABB34_04510"/>
<gene>
    <name evidence="10" type="ORF">ABB34_04510</name>
</gene>
<keyword evidence="2" id="KW-0813">Transport</keyword>
<dbReference type="Pfam" id="PF07715">
    <property type="entry name" value="Plug"/>
    <property type="match status" value="1"/>
</dbReference>
<evidence type="ECO:0000259" key="9">
    <source>
        <dbReference type="Pfam" id="PF25183"/>
    </source>
</evidence>
<evidence type="ECO:0000256" key="6">
    <source>
        <dbReference type="ARBA" id="ARBA00023237"/>
    </source>
</evidence>
<dbReference type="InterPro" id="IPR012910">
    <property type="entry name" value="Plug_dom"/>
</dbReference>
<dbReference type="InterPro" id="IPR037066">
    <property type="entry name" value="Plug_dom_sf"/>
</dbReference>
<dbReference type="AlphaFoldDB" id="A0A0R0DZL8"/>
<comment type="subcellular location">
    <subcellularLocation>
        <location evidence="1">Cell outer membrane</location>
        <topology evidence="1">Multi-pass membrane protein</topology>
    </subcellularLocation>
</comment>
<feature type="signal peptide" evidence="7">
    <location>
        <begin position="1"/>
        <end position="29"/>
    </location>
</feature>
<dbReference type="PANTHER" id="PTHR30069">
    <property type="entry name" value="TONB-DEPENDENT OUTER MEMBRANE RECEPTOR"/>
    <property type="match status" value="1"/>
</dbReference>
<feature type="chain" id="PRO_5006396510" evidence="7">
    <location>
        <begin position="30"/>
        <end position="966"/>
    </location>
</feature>
<sequence length="966" mass="106293">MPVPAIGRKIRNSALCLAIGACFASAAYAQSNTSGSINGQAHSGDVIVVENPATGFSREVAVAGNGAFRVGALPPGAYRVTRRAADGTATVRENISVSTGTGANVNFVATDVATLDRVEVVAAGINPIDVSSVESATILTEAILDAIPVARTVTDVVLLAPGTTVGDAAFGNLASFGGATVGENAYYINGFNVTNFRNGLGGSTVPFEFYREFQVKTGGYGAEFGRSTGGVINAITKRGTNEWEFGANVYFAPKSLQEDGYCVSRPDGTVLTLTCRDTANEIEANFSAAGPIIKDRLFFAGIYNVRNWDETLHAVGTYRDRRNDDPFWGVKLDWQISDDHLLEYTGFRDQRHIVDTTYLYDHEADAIGERVGATQLRRGGRNNIFRYTGYLGDRFTLSALYGKGEFDRSDIGEGDACPVILDNRTGTQIRRGCWSNQIPGTAFDTREAYRLDAEWDIGQWLHGNHRLRFGLDQETNTSEDDSFYSGGVLWQYREATRSPTGFEVRQRFLSNGGRFETESRAFYLEDHWDVSDDLLLVLGIRNEQFDNRNALGETFTKQTNQWAPRVGLSWNIGGDSKRKFFANAGRYHLPVAGNTNIRLAGAEFFTEQFFVLDGVNADYTPVLGAALTDLSVFSDGTVKDPRTIVDQNLKPMFQDEFILGYQQEIARGWTAGVRAIRRDLKSTIEDIAIDAALNDYAAANGYDDFHAGGFDYYVLTNPGKAMNIFVDMDGDGVLEELNLSAAQLGYPKSVRKYHALEFTLDRAWDGVWFLQGSYTWSKSYGNNEGYVRSDNGQGDAGLTTLFDQPGLLEGAYGNLPNDRRHQFKLFGAWQFAADWKASGLVNVASGRPKNCFGNHPTDEFAAAYGAESFYCDLSDDGTYNPVLYPRGSLGTTPWTFRLDLGLEYRPQWAGKRLGVKMDVNNIFNSGRVLEVNEVGELGPGDRNPNYGLPTFFQAPRGVRFSVSYDW</sequence>
<proteinExistence type="predicted"/>
<dbReference type="EMBL" id="LDJP01000022">
    <property type="protein sequence ID" value="KRG87516.1"/>
    <property type="molecule type" value="Genomic_DNA"/>
</dbReference>
<feature type="domain" description="TonB-dependent receptor plug" evidence="8">
    <location>
        <begin position="134"/>
        <end position="231"/>
    </location>
</feature>
<dbReference type="Proteomes" id="UP000050940">
    <property type="component" value="Unassembled WGS sequence"/>
</dbReference>
<dbReference type="PANTHER" id="PTHR30069:SF46">
    <property type="entry name" value="OAR PROTEIN"/>
    <property type="match status" value="1"/>
</dbReference>
<dbReference type="Gene3D" id="2.170.130.10">
    <property type="entry name" value="TonB-dependent receptor, plug domain"/>
    <property type="match status" value="1"/>
</dbReference>
<organism evidence="10 11">
    <name type="scientific">Stenotrophomonas daejeonensis</name>
    <dbReference type="NCBI Taxonomy" id="659018"/>
    <lineage>
        <taxon>Bacteria</taxon>
        <taxon>Pseudomonadati</taxon>
        <taxon>Pseudomonadota</taxon>
        <taxon>Gammaproteobacteria</taxon>
        <taxon>Lysobacterales</taxon>
        <taxon>Lysobacteraceae</taxon>
        <taxon>Stenotrophomonas</taxon>
    </lineage>
</organism>
<evidence type="ECO:0000256" key="1">
    <source>
        <dbReference type="ARBA" id="ARBA00004571"/>
    </source>
</evidence>
<feature type="domain" description="TonB-dependent transporter Oar-like beta-barrel" evidence="9">
    <location>
        <begin position="554"/>
        <end position="854"/>
    </location>
</feature>
<protein>
    <submittedName>
        <fullName evidence="10">Uncharacterized protein</fullName>
    </submittedName>
</protein>
<dbReference type="InterPro" id="IPR057601">
    <property type="entry name" value="Oar-like_b-barrel"/>
</dbReference>
<keyword evidence="11" id="KW-1185">Reference proteome</keyword>